<feature type="transmembrane region" description="Helical" evidence="7">
    <location>
        <begin position="106"/>
        <end position="125"/>
    </location>
</feature>
<keyword evidence="9" id="KW-1185">Reference proteome</keyword>
<feature type="transmembrane region" description="Helical" evidence="7">
    <location>
        <begin position="245"/>
        <end position="266"/>
    </location>
</feature>
<dbReference type="PANTHER" id="PTHR14233:SF4">
    <property type="entry name" value="SOLUTE CARRIER FAMILY 35 MEMBER F2"/>
    <property type="match status" value="1"/>
</dbReference>
<comment type="similarity">
    <text evidence="2">Belongs to the SLC35F solute transporter family.</text>
</comment>
<dbReference type="InterPro" id="IPR052221">
    <property type="entry name" value="SLC35F_Transporter"/>
</dbReference>
<dbReference type="Pfam" id="PF06027">
    <property type="entry name" value="SLC35F"/>
    <property type="match status" value="2"/>
</dbReference>
<gene>
    <name evidence="8" type="ORF">NLI96_g6538</name>
</gene>
<keyword evidence="6 7" id="KW-0472">Membrane</keyword>
<feature type="transmembrane region" description="Helical" evidence="7">
    <location>
        <begin position="69"/>
        <end position="90"/>
    </location>
</feature>
<dbReference type="GO" id="GO:0022857">
    <property type="term" value="F:transmembrane transporter activity"/>
    <property type="evidence" value="ECO:0007669"/>
    <property type="project" value="InterPro"/>
</dbReference>
<keyword evidence="5 7" id="KW-1133">Transmembrane helix</keyword>
<dbReference type="GO" id="GO:0016020">
    <property type="term" value="C:membrane"/>
    <property type="evidence" value="ECO:0007669"/>
    <property type="project" value="UniProtKB-SubCell"/>
</dbReference>
<keyword evidence="4 7" id="KW-0812">Transmembrane</keyword>
<accession>A0AAD5V2I7</accession>
<feature type="transmembrane region" description="Helical" evidence="7">
    <location>
        <begin position="272"/>
        <end position="293"/>
    </location>
</feature>
<evidence type="ECO:0000256" key="4">
    <source>
        <dbReference type="ARBA" id="ARBA00022692"/>
    </source>
</evidence>
<evidence type="ECO:0000256" key="7">
    <source>
        <dbReference type="SAM" id="Phobius"/>
    </source>
</evidence>
<evidence type="ECO:0000256" key="2">
    <source>
        <dbReference type="ARBA" id="ARBA00007863"/>
    </source>
</evidence>
<dbReference type="AlphaFoldDB" id="A0AAD5V2I7"/>
<evidence type="ECO:0000256" key="3">
    <source>
        <dbReference type="ARBA" id="ARBA00022448"/>
    </source>
</evidence>
<sequence>MSAPLVVESQAPLTYPKDKVSDEEAIVLPEVLSDQPNPPPTRPPIDWSSPKAFAITTAERFRSIWTRRFVLSLLAGQIVSLCITCTNVTTTELVSRNWALPTTQTFFLYFSLFVIYTPYTIYQYGWRGWGNLLRRDSWKYIILAACDVEGNFLVVKAYEYTTLLSYQITDKDWPALSRAKGDAFMIVGATLYGITNATEEFFVRKSPLYEVVGQLGMWGTIINGIQASALEYKGMRTATWNGANIGLLCAYTAAMFILYTVAPILYRMASSAYYNLSLLSSDFYGLLFGLFLYHYHVYFLYFIAFAVVLSGLVIYFWSATPEEQGTINPQAPTYVEKRRNEMMIGLLDAFRNLLSEAYDWVKSS</sequence>
<dbReference type="PANTHER" id="PTHR14233">
    <property type="entry name" value="DUF914-RELATED"/>
    <property type="match status" value="1"/>
</dbReference>
<evidence type="ECO:0000256" key="1">
    <source>
        <dbReference type="ARBA" id="ARBA00004141"/>
    </source>
</evidence>
<dbReference type="InterPro" id="IPR009262">
    <property type="entry name" value="SLC35_F1/F2/F6"/>
</dbReference>
<reference evidence="8" key="1">
    <citation type="submission" date="2022-07" db="EMBL/GenBank/DDBJ databases">
        <title>Genome Sequence of Physisporinus lineatus.</title>
        <authorList>
            <person name="Buettner E."/>
        </authorList>
    </citation>
    <scope>NUCLEOTIDE SEQUENCE</scope>
    <source>
        <strain evidence="8">VT162</strain>
    </source>
</reference>
<feature type="transmembrane region" description="Helical" evidence="7">
    <location>
        <begin position="298"/>
        <end position="317"/>
    </location>
</feature>
<proteinExistence type="inferred from homology"/>
<evidence type="ECO:0000313" key="9">
    <source>
        <dbReference type="Proteomes" id="UP001212997"/>
    </source>
</evidence>
<evidence type="ECO:0000256" key="5">
    <source>
        <dbReference type="ARBA" id="ARBA00022989"/>
    </source>
</evidence>
<dbReference type="Proteomes" id="UP001212997">
    <property type="component" value="Unassembled WGS sequence"/>
</dbReference>
<evidence type="ECO:0000313" key="8">
    <source>
        <dbReference type="EMBL" id="KAJ3483111.1"/>
    </source>
</evidence>
<name>A0AAD5V2I7_9APHY</name>
<comment type="subcellular location">
    <subcellularLocation>
        <location evidence="1">Membrane</location>
        <topology evidence="1">Multi-pass membrane protein</topology>
    </subcellularLocation>
</comment>
<keyword evidence="3" id="KW-0813">Transport</keyword>
<organism evidence="8 9">
    <name type="scientific">Meripilus lineatus</name>
    <dbReference type="NCBI Taxonomy" id="2056292"/>
    <lineage>
        <taxon>Eukaryota</taxon>
        <taxon>Fungi</taxon>
        <taxon>Dikarya</taxon>
        <taxon>Basidiomycota</taxon>
        <taxon>Agaricomycotina</taxon>
        <taxon>Agaricomycetes</taxon>
        <taxon>Polyporales</taxon>
        <taxon>Meripilaceae</taxon>
        <taxon>Meripilus</taxon>
    </lineage>
</organism>
<evidence type="ECO:0000256" key="6">
    <source>
        <dbReference type="ARBA" id="ARBA00023136"/>
    </source>
</evidence>
<dbReference type="EMBL" id="JANAWD010000241">
    <property type="protein sequence ID" value="KAJ3483111.1"/>
    <property type="molecule type" value="Genomic_DNA"/>
</dbReference>
<comment type="caution">
    <text evidence="8">The sequence shown here is derived from an EMBL/GenBank/DDBJ whole genome shotgun (WGS) entry which is preliminary data.</text>
</comment>
<protein>
    <submittedName>
        <fullName evidence="8">Uncharacterized protein</fullName>
    </submittedName>
</protein>